<reference evidence="1" key="1">
    <citation type="submission" date="2021-06" db="EMBL/GenBank/DDBJ databases">
        <authorList>
            <person name="Kallberg Y."/>
            <person name="Tangrot J."/>
            <person name="Rosling A."/>
        </authorList>
    </citation>
    <scope>NUCLEOTIDE SEQUENCE</scope>
    <source>
        <strain evidence="1">UK204</strain>
    </source>
</reference>
<name>A0A9N8VMN9_9GLOM</name>
<proteinExistence type="predicted"/>
<dbReference type="Proteomes" id="UP000789570">
    <property type="component" value="Unassembled WGS sequence"/>
</dbReference>
<dbReference type="AlphaFoldDB" id="A0A9N8VMN9"/>
<sequence>MLFQGNSRYSHQNSYVEELEVKTQVKRKQLKTANYISESETFEGILHNLTLVVSENNETDPRQSLSKCIPILGSARLAKTLLQNSKAKIN</sequence>
<accession>A0A9N8VMN9</accession>
<dbReference type="EMBL" id="CAJVPQ010000173">
    <property type="protein sequence ID" value="CAG8453630.1"/>
    <property type="molecule type" value="Genomic_DNA"/>
</dbReference>
<organism evidence="1 2">
    <name type="scientific">Funneliformis caledonium</name>
    <dbReference type="NCBI Taxonomy" id="1117310"/>
    <lineage>
        <taxon>Eukaryota</taxon>
        <taxon>Fungi</taxon>
        <taxon>Fungi incertae sedis</taxon>
        <taxon>Mucoromycota</taxon>
        <taxon>Glomeromycotina</taxon>
        <taxon>Glomeromycetes</taxon>
        <taxon>Glomerales</taxon>
        <taxon>Glomeraceae</taxon>
        <taxon>Funneliformis</taxon>
    </lineage>
</organism>
<gene>
    <name evidence="1" type="ORF">FCALED_LOCUS1373</name>
</gene>
<comment type="caution">
    <text evidence="1">The sequence shown here is derived from an EMBL/GenBank/DDBJ whole genome shotgun (WGS) entry which is preliminary data.</text>
</comment>
<protein>
    <submittedName>
        <fullName evidence="1">16647_t:CDS:1</fullName>
    </submittedName>
</protein>
<evidence type="ECO:0000313" key="2">
    <source>
        <dbReference type="Proteomes" id="UP000789570"/>
    </source>
</evidence>
<evidence type="ECO:0000313" key="1">
    <source>
        <dbReference type="EMBL" id="CAG8453630.1"/>
    </source>
</evidence>
<keyword evidence="2" id="KW-1185">Reference proteome</keyword>